<feature type="disulfide bond" evidence="4">
    <location>
        <begin position="195"/>
        <end position="222"/>
    </location>
</feature>
<dbReference type="InterPro" id="IPR000436">
    <property type="entry name" value="Sushi_SCR_CCP_dom"/>
</dbReference>
<evidence type="ECO:0000313" key="12">
    <source>
        <dbReference type="RefSeq" id="XP_018549896.1"/>
    </source>
</evidence>
<feature type="compositionally biased region" description="Polar residues" evidence="6">
    <location>
        <begin position="150"/>
        <end position="161"/>
    </location>
</feature>
<dbReference type="GeneID" id="108895520"/>
<keyword evidence="7" id="KW-1133">Transmembrane helix</keyword>
<dbReference type="CDD" id="cd00033">
    <property type="entry name" value="CCP"/>
    <property type="match status" value="5"/>
</dbReference>
<evidence type="ECO:0000256" key="6">
    <source>
        <dbReference type="SAM" id="MobiDB-lite"/>
    </source>
</evidence>
<dbReference type="SUPFAM" id="SSF49854">
    <property type="entry name" value="Spermadhesin, CUB domain"/>
    <property type="match status" value="3"/>
</dbReference>
<dbReference type="InterPro" id="IPR000859">
    <property type="entry name" value="CUB_dom"/>
</dbReference>
<feature type="domain" description="Sushi" evidence="10">
    <location>
        <begin position="306"/>
        <end position="365"/>
    </location>
</feature>
<dbReference type="PANTHER" id="PTHR45656">
    <property type="entry name" value="PROTEIN CBR-CLEC-78"/>
    <property type="match status" value="1"/>
</dbReference>
<feature type="domain" description="CUB" evidence="9">
    <location>
        <begin position="195"/>
        <end position="304"/>
    </location>
</feature>
<dbReference type="InterPro" id="IPR035914">
    <property type="entry name" value="Sperma_CUB_dom_sf"/>
</dbReference>
<dbReference type="Gene3D" id="2.60.120.290">
    <property type="entry name" value="Spermadhesin, CUB domain"/>
    <property type="match status" value="3"/>
</dbReference>
<evidence type="ECO:0000256" key="2">
    <source>
        <dbReference type="ARBA" id="ARBA00022737"/>
    </source>
</evidence>
<dbReference type="Gene3D" id="2.10.70.10">
    <property type="entry name" value="Complement Module, domain 1"/>
    <property type="match status" value="5"/>
</dbReference>
<name>A0AAJ7VEK0_LATCA</name>
<dbReference type="PROSITE" id="PS01180">
    <property type="entry name" value="CUB"/>
    <property type="match status" value="3"/>
</dbReference>
<keyword evidence="7" id="KW-0812">Transmembrane</keyword>
<proteinExistence type="predicted"/>
<dbReference type="PROSITE" id="PS50923">
    <property type="entry name" value="SUSHI"/>
    <property type="match status" value="5"/>
</dbReference>
<dbReference type="SUPFAM" id="SSF57535">
    <property type="entry name" value="Complement control module/SCR domain"/>
    <property type="match status" value="5"/>
</dbReference>
<feature type="domain" description="Sushi" evidence="10">
    <location>
        <begin position="660"/>
        <end position="719"/>
    </location>
</feature>
<protein>
    <submittedName>
        <fullName evidence="12">LOW QUALITY PROTEIN: seizure 6-like protein</fullName>
    </submittedName>
</protein>
<comment type="caution">
    <text evidence="5">Lacks conserved residue(s) required for the propagation of feature annotation.</text>
</comment>
<gene>
    <name evidence="12" type="primary">LOC108895520</name>
</gene>
<dbReference type="InterPro" id="IPR035976">
    <property type="entry name" value="Sushi/SCR/CCP_sf"/>
</dbReference>
<dbReference type="SMART" id="SM00042">
    <property type="entry name" value="CUB"/>
    <property type="match status" value="3"/>
</dbReference>
<dbReference type="FunFam" id="2.10.70.10:FF:000009">
    <property type="entry name" value="Seizure related 6 homolog like"/>
    <property type="match status" value="1"/>
</dbReference>
<feature type="domain" description="Sushi" evidence="10">
    <location>
        <begin position="721"/>
        <end position="784"/>
    </location>
</feature>
<keyword evidence="1 5" id="KW-0768">Sushi</keyword>
<dbReference type="Proteomes" id="UP000694890">
    <property type="component" value="Linkage group LG9"/>
</dbReference>
<feature type="domain" description="Sushi" evidence="10">
    <location>
        <begin position="482"/>
        <end position="543"/>
    </location>
</feature>
<feature type="disulfide bond" evidence="5">
    <location>
        <begin position="690"/>
        <end position="717"/>
    </location>
</feature>
<dbReference type="FunFam" id="2.10.70.10:FF:000010">
    <property type="entry name" value="Seizure related 6 homolog like"/>
    <property type="match status" value="1"/>
</dbReference>
<feature type="compositionally biased region" description="Low complexity" evidence="6">
    <location>
        <begin position="39"/>
        <end position="48"/>
    </location>
</feature>
<dbReference type="RefSeq" id="XP_018549896.1">
    <property type="nucleotide sequence ID" value="XM_018694380.2"/>
</dbReference>
<feature type="signal peptide" evidence="8">
    <location>
        <begin position="1"/>
        <end position="33"/>
    </location>
</feature>
<dbReference type="Pfam" id="PF00084">
    <property type="entry name" value="Sushi"/>
    <property type="match status" value="5"/>
</dbReference>
<evidence type="ECO:0000256" key="7">
    <source>
        <dbReference type="SAM" id="Phobius"/>
    </source>
</evidence>
<evidence type="ECO:0000256" key="3">
    <source>
        <dbReference type="ARBA" id="ARBA00023157"/>
    </source>
</evidence>
<feature type="chain" id="PRO_5042575343" evidence="8">
    <location>
        <begin position="34"/>
        <end position="944"/>
    </location>
</feature>
<evidence type="ECO:0000256" key="4">
    <source>
        <dbReference type="PROSITE-ProRule" id="PRU00059"/>
    </source>
</evidence>
<evidence type="ECO:0000259" key="9">
    <source>
        <dbReference type="PROSITE" id="PS01180"/>
    </source>
</evidence>
<keyword evidence="7" id="KW-0472">Membrane</keyword>
<feature type="domain" description="Sushi" evidence="10">
    <location>
        <begin position="788"/>
        <end position="849"/>
    </location>
</feature>
<keyword evidence="8" id="KW-0732">Signal</keyword>
<accession>A0AAJ7VEK0</accession>
<keyword evidence="2" id="KW-0677">Repeat</keyword>
<dbReference type="AlphaFoldDB" id="A0AAJ7VEK0"/>
<dbReference type="CDD" id="cd00041">
    <property type="entry name" value="CUB"/>
    <property type="match status" value="3"/>
</dbReference>
<dbReference type="KEGG" id="lcf:108895520"/>
<evidence type="ECO:0000256" key="5">
    <source>
        <dbReference type="PROSITE-ProRule" id="PRU00302"/>
    </source>
</evidence>
<organism evidence="11 12">
    <name type="scientific">Lates calcarifer</name>
    <name type="common">Barramundi</name>
    <name type="synonym">Holocentrus calcarifer</name>
    <dbReference type="NCBI Taxonomy" id="8187"/>
    <lineage>
        <taxon>Eukaryota</taxon>
        <taxon>Metazoa</taxon>
        <taxon>Chordata</taxon>
        <taxon>Craniata</taxon>
        <taxon>Vertebrata</taxon>
        <taxon>Euteleostomi</taxon>
        <taxon>Actinopterygii</taxon>
        <taxon>Neopterygii</taxon>
        <taxon>Teleostei</taxon>
        <taxon>Neoteleostei</taxon>
        <taxon>Acanthomorphata</taxon>
        <taxon>Carangaria</taxon>
        <taxon>Carangaria incertae sedis</taxon>
        <taxon>Centropomidae</taxon>
        <taxon>Lates</taxon>
    </lineage>
</organism>
<reference evidence="12" key="1">
    <citation type="submission" date="2025-08" db="UniProtKB">
        <authorList>
            <consortium name="RefSeq"/>
        </authorList>
    </citation>
    <scope>IDENTIFICATION</scope>
    <source>
        <tissue evidence="12">Brain</tissue>
    </source>
</reference>
<dbReference type="SMART" id="SM00032">
    <property type="entry name" value="CCP"/>
    <property type="match status" value="5"/>
</dbReference>
<feature type="domain" description="CUB" evidence="9">
    <location>
        <begin position="545"/>
        <end position="656"/>
    </location>
</feature>
<dbReference type="InterPro" id="IPR051277">
    <property type="entry name" value="SEZ6_CSMD_C4BPB_Regulators"/>
</dbReference>
<evidence type="ECO:0000313" key="11">
    <source>
        <dbReference type="Proteomes" id="UP000694890"/>
    </source>
</evidence>
<evidence type="ECO:0000256" key="8">
    <source>
        <dbReference type="SAM" id="SignalP"/>
    </source>
</evidence>
<feature type="region of interest" description="Disordered" evidence="6">
    <location>
        <begin position="110"/>
        <end position="172"/>
    </location>
</feature>
<keyword evidence="3 5" id="KW-1015">Disulfide bond</keyword>
<dbReference type="Pfam" id="PF00431">
    <property type="entry name" value="CUB"/>
    <property type="match status" value="2"/>
</dbReference>
<feature type="region of interest" description="Disordered" evidence="6">
    <location>
        <begin position="36"/>
        <end position="70"/>
    </location>
</feature>
<dbReference type="PANTHER" id="PTHR45656:SF8">
    <property type="entry name" value="SEIZURE 6-LIKE PROTEIN"/>
    <property type="match status" value="1"/>
</dbReference>
<evidence type="ECO:0000259" key="10">
    <source>
        <dbReference type="PROSITE" id="PS50923"/>
    </source>
</evidence>
<sequence length="944" mass="101913">MPPAACSVGYRLRNTLPAVLWIGLLLLWSSVSAGDKGAPRSAPSSPSPEVTSGSTKDGGPKGKTSSSNSAAGGLLQSVLAQKGREILPSALPQSLLPLLGRGLSISSLPGSHSLEHQSGGLLRRVKPPASAAASGRGSDPTEPPPPPTDAHSQLPHTQTHTPVEEEEEEAKITTVATMPDEDAETGTPSPAVQSCSVNFSDPEGYIDSSDDPPLPDGAFLHCTYTVTVYTGYGVELQVKNVNLSEGEQLSIRGVDDRGSLLVLANQTLLVEGQVIRSPTNTLSVFYRSTPEGSMGVFQLHYQIFRLSCSLPKRPHFGEVSVLDLLPGGTARFHCHMGYHLQGEPLLTCLNASLPVWSGREPSCRALCGGTVKNATVGRVLSPSPHHGPNATQDRSCSWSLEAPKDQRLHLHLERLALGPTDRLVLWSGLDAGSVVLFDSGRGGQIPFEGVISEGPAVRIQFITDQPNHNMGFNIRYEAFERGHCYEPYLQNGNFTTSDPLYGVGAVVQFTCDPGHSLEQGPPVIECISARDPYWNDTEPLCKAQCGGDLTGPGGVILSPNWPEWYGEGEDCSWRIHVGEDKRVLLDVQLLNISDSDMLTITDGDEVTTRILGRYVGGSSPFKLSSTTPDLTVTFHSDPAGLVFGKGEGFIINYMEVSRNDSCPDLPEIQNGWKTTSHVALVRGARITYQCDPGYDLVGRETLTCQLDLSWSSQPPFCEKIMYCSDPGHVEHSTRSLSDPKLLVGTTIQYSCNPGFILQGGATITCYGREPGTPVWTSRLPHCVSEDSVSCENPGLPDNGYQILSKRLYLPGESLTFVCYQGYELIGEVAIKCILGNPSFWSGPLPLCRANHDCFGNHALEVAEATAGSTLDGGNIALAIFILVLLLSVLLGGAYVYVTRCRYHSNLRLPLIYPHPYRQITVETEFDNPLYETGGQDTREYEVSI</sequence>
<evidence type="ECO:0000256" key="1">
    <source>
        <dbReference type="ARBA" id="ARBA00022659"/>
    </source>
</evidence>
<feature type="domain" description="CUB" evidence="9">
    <location>
        <begin position="367"/>
        <end position="479"/>
    </location>
</feature>
<feature type="transmembrane region" description="Helical" evidence="7">
    <location>
        <begin position="875"/>
        <end position="897"/>
    </location>
</feature>